<dbReference type="Pfam" id="PF03872">
    <property type="entry name" value="RseA_N"/>
    <property type="match status" value="1"/>
</dbReference>
<evidence type="ECO:0000256" key="1">
    <source>
        <dbReference type="ARBA" id="ARBA00004162"/>
    </source>
</evidence>
<comment type="caution">
    <text evidence="13">The sequence shown here is derived from an EMBL/GenBank/DDBJ whole genome shotgun (WGS) entry which is preliminary data.</text>
</comment>
<comment type="similarity">
    <text evidence="2 7">Belongs to the RseA family.</text>
</comment>
<dbReference type="Proteomes" id="UP001169491">
    <property type="component" value="Unassembled WGS sequence"/>
</dbReference>
<dbReference type="Gene3D" id="1.10.10.880">
    <property type="entry name" value="Anti sigma-E protein RseA, N-terminal domain"/>
    <property type="match status" value="1"/>
</dbReference>
<comment type="subcellular location">
    <subcellularLocation>
        <location evidence="7">Cell inner membrane</location>
    </subcellularLocation>
    <subcellularLocation>
        <location evidence="1">Cell membrane</location>
        <topology evidence="1">Single-pass membrane protein</topology>
    </subcellularLocation>
</comment>
<evidence type="ECO:0000259" key="12">
    <source>
        <dbReference type="Pfam" id="PF03873"/>
    </source>
</evidence>
<dbReference type="GO" id="GO:0005886">
    <property type="term" value="C:plasma membrane"/>
    <property type="evidence" value="ECO:0007669"/>
    <property type="project" value="UniProtKB-SubCell"/>
</dbReference>
<keyword evidence="15" id="KW-1185">Reference proteome</keyword>
<comment type="function">
    <text evidence="7">An anti-sigma factor for extracytoplasmic function (ECF) sigma factor sigma-E (RpoE). ECF sigma factors are held in an inactive form by an anti-sigma factor until released by regulated intramembrane proteolysis (RIP). RIP occurs when an extracytoplasmic signal triggers a concerted proteolytic cascade to transmit information and elicit cellular responses. The membrane-spanning regulatory substrate protein is first cut periplasmically (site-1 protease, S1P, DegS), then within the membrane itself (site-2 protease, S2P, RseP), while cytoplasmic proteases finish degrading the anti-sigma factor, liberating sigma-E.</text>
</comment>
<feature type="compositionally biased region" description="Polar residues" evidence="9">
    <location>
        <begin position="185"/>
        <end position="197"/>
    </location>
</feature>
<feature type="domain" description="Anti sigma-E protein RseA C-terminal" evidence="12">
    <location>
        <begin position="126"/>
        <end position="175"/>
    </location>
</feature>
<evidence type="ECO:0000256" key="4">
    <source>
        <dbReference type="ARBA" id="ARBA00022692"/>
    </source>
</evidence>
<evidence type="ECO:0000256" key="9">
    <source>
        <dbReference type="SAM" id="MobiDB-lite"/>
    </source>
</evidence>
<evidence type="ECO:0000313" key="13">
    <source>
        <dbReference type="EMBL" id="MDN7123580.1"/>
    </source>
</evidence>
<dbReference type="EMBL" id="JAGGJB010000001">
    <property type="protein sequence ID" value="MDN7123580.1"/>
    <property type="molecule type" value="Genomic_DNA"/>
</dbReference>
<proteinExistence type="inferred from homology"/>
<dbReference type="RefSeq" id="WP_301720181.1">
    <property type="nucleotide sequence ID" value="NZ_JAGGJB010000001.1"/>
</dbReference>
<comment type="subunit">
    <text evidence="7">Interacts 1:1 with ECF RNA polymerase sigma-E (RpoE); this inhibits the interaction of sigma-E with the RNA polymerase catalytic core and leads to a decreased expression of sigma-E-regulated genes. Interacts with RseB.</text>
</comment>
<dbReference type="InterPro" id="IPR052383">
    <property type="entry name" value="Anti-sigma-E_RseA-like"/>
</dbReference>
<keyword evidence="6 7" id="KW-0472">Membrane</keyword>
<evidence type="ECO:0000313" key="15">
    <source>
        <dbReference type="Proteomes" id="UP001169491"/>
    </source>
</evidence>
<dbReference type="InterPro" id="IPR005573">
    <property type="entry name" value="Anti-sigma_E_RseA_C"/>
</dbReference>
<evidence type="ECO:0000256" key="6">
    <source>
        <dbReference type="ARBA" id="ARBA00023136"/>
    </source>
</evidence>
<feature type="transmembrane region" description="Helical" evidence="10">
    <location>
        <begin position="92"/>
        <end position="113"/>
    </location>
</feature>
<feature type="region of interest" description="Disordered" evidence="9">
    <location>
        <begin position="185"/>
        <end position="210"/>
    </location>
</feature>
<dbReference type="InterPro" id="IPR005572">
    <property type="entry name" value="Anti-sigma_E_RseA_N"/>
</dbReference>
<evidence type="ECO:0000256" key="3">
    <source>
        <dbReference type="ARBA" id="ARBA00022475"/>
    </source>
</evidence>
<evidence type="ECO:0000259" key="11">
    <source>
        <dbReference type="Pfam" id="PF03872"/>
    </source>
</evidence>
<dbReference type="EMBL" id="JAGGJC010000001">
    <property type="protein sequence ID" value="MDN7128696.1"/>
    <property type="molecule type" value="Genomic_DNA"/>
</dbReference>
<evidence type="ECO:0000313" key="16">
    <source>
        <dbReference type="Proteomes" id="UP001169492"/>
    </source>
</evidence>
<dbReference type="AlphaFoldDB" id="A0AAW7QZ04"/>
<reference evidence="15 16" key="1">
    <citation type="submission" date="2021-03" db="EMBL/GenBank/DDBJ databases">
        <title>Pseudidiomarina terrestris, a new bacterium isolated from saline soil.</title>
        <authorList>
            <person name="Galisteo C."/>
            <person name="De La Haba R."/>
            <person name="Sanchez-Porro C."/>
            <person name="Ventosa A."/>
        </authorList>
    </citation>
    <scope>NUCLEOTIDE SEQUENCE [LARGE SCALE GENOMIC DNA]</scope>
    <source>
        <strain evidence="13 16">1APP75-32.1</strain>
        <strain evidence="15">1APR75-15</strain>
        <strain evidence="14">1ASR75-15</strain>
    </source>
</reference>
<dbReference type="InterPro" id="IPR026279">
    <property type="entry name" value="RseA"/>
</dbReference>
<feature type="coiled-coil region" evidence="8">
    <location>
        <begin position="6"/>
        <end position="33"/>
    </location>
</feature>
<dbReference type="GO" id="GO:0016989">
    <property type="term" value="F:sigma factor antagonist activity"/>
    <property type="evidence" value="ECO:0007669"/>
    <property type="project" value="InterPro"/>
</dbReference>
<protein>
    <recommendedName>
        <fullName evidence="7">Anti-sigma-E factor RseA</fullName>
    </recommendedName>
    <alternativeName>
        <fullName evidence="7">Regulator of SigE</fullName>
    </alternativeName>
    <alternativeName>
        <fullName evidence="7">Sigma-E anti-sigma factor RseA</fullName>
    </alternativeName>
    <alternativeName>
        <fullName evidence="7">Sigma-E factor negative regulatory protein</fullName>
    </alternativeName>
</protein>
<keyword evidence="4 10" id="KW-0812">Transmembrane</keyword>
<name>A0AAW7QZ04_9GAMM</name>
<dbReference type="Proteomes" id="UP001169492">
    <property type="component" value="Unassembled WGS sequence"/>
</dbReference>
<dbReference type="PIRSF" id="PIRSF016938">
    <property type="entry name" value="RseA"/>
    <property type="match status" value="1"/>
</dbReference>
<dbReference type="CDD" id="cd16328">
    <property type="entry name" value="RseA_N"/>
    <property type="match status" value="1"/>
</dbReference>
<keyword evidence="8" id="KW-0175">Coiled coil</keyword>
<keyword evidence="7" id="KW-0997">Cell inner membrane</keyword>
<dbReference type="SUPFAM" id="SSF89069">
    <property type="entry name" value="N-terminal, cytoplasmic domain of anti-sigmaE factor RseA"/>
    <property type="match status" value="1"/>
</dbReference>
<sequence length="210" mass="22657">MTNRSYEQLSALLDNASETSREQEQELDTLLSDTEAQQVWGRYALIGRVMKGDAETHQPLDISAAVAAQVSAEAKPAKVVQGRFGKKTMQRWFAPAGSVAIAASVALVAVLSVQQANPVAPEETVQPAFATAPIGGRNPVSYNTVLQSNEPTQAELAQQSRLLQSYMLDHQQQLQLSLQAQQLNENLETNSKAQADSQPDADNPATGNDQ</sequence>
<dbReference type="InterPro" id="IPR036147">
    <property type="entry name" value="Anti-sigma_E_RseA_N_sf"/>
</dbReference>
<evidence type="ECO:0000256" key="8">
    <source>
        <dbReference type="SAM" id="Coils"/>
    </source>
</evidence>
<evidence type="ECO:0000256" key="5">
    <source>
        <dbReference type="ARBA" id="ARBA00022989"/>
    </source>
</evidence>
<evidence type="ECO:0000256" key="7">
    <source>
        <dbReference type="PIRNR" id="PIRNR016938"/>
    </source>
</evidence>
<gene>
    <name evidence="13" type="ORF">J6I90_01670</name>
    <name evidence="14" type="ORF">J6I92_02240</name>
</gene>
<keyword evidence="5 10" id="KW-1133">Transmembrane helix</keyword>
<dbReference type="PANTHER" id="PTHR38104:SF1">
    <property type="entry name" value="ANTI-SIGMA-E FACTOR RSEA"/>
    <property type="match status" value="1"/>
</dbReference>
<dbReference type="PANTHER" id="PTHR38104">
    <property type="match status" value="1"/>
</dbReference>
<feature type="domain" description="Anti sigma-E protein RseA N-terminal" evidence="11">
    <location>
        <begin position="7"/>
        <end position="75"/>
    </location>
</feature>
<organism evidence="13 16">
    <name type="scientific">Pseudidiomarina terrestris</name>
    <dbReference type="NCBI Taxonomy" id="2820060"/>
    <lineage>
        <taxon>Bacteria</taxon>
        <taxon>Pseudomonadati</taxon>
        <taxon>Pseudomonadota</taxon>
        <taxon>Gammaproteobacteria</taxon>
        <taxon>Alteromonadales</taxon>
        <taxon>Idiomarinaceae</taxon>
        <taxon>Pseudidiomarina</taxon>
    </lineage>
</organism>
<dbReference type="Pfam" id="PF03873">
    <property type="entry name" value="RseA_C"/>
    <property type="match status" value="1"/>
</dbReference>
<evidence type="ECO:0000256" key="2">
    <source>
        <dbReference type="ARBA" id="ARBA00005837"/>
    </source>
</evidence>
<evidence type="ECO:0000313" key="14">
    <source>
        <dbReference type="EMBL" id="MDN7128696.1"/>
    </source>
</evidence>
<keyword evidence="3 7" id="KW-1003">Cell membrane</keyword>
<evidence type="ECO:0000256" key="10">
    <source>
        <dbReference type="SAM" id="Phobius"/>
    </source>
</evidence>
<accession>A0AAW7QZ04</accession>